<protein>
    <submittedName>
        <fullName evidence="3">DNA-binding transcriptional regulator, MarR family</fullName>
    </submittedName>
</protein>
<dbReference type="PANTHER" id="PTHR33164">
    <property type="entry name" value="TRANSCRIPTIONAL REGULATOR, MARR FAMILY"/>
    <property type="match status" value="1"/>
</dbReference>
<dbReference type="InterPro" id="IPR036390">
    <property type="entry name" value="WH_DNA-bd_sf"/>
</dbReference>
<feature type="domain" description="HTH marR-type" evidence="2">
    <location>
        <begin position="15"/>
        <end position="147"/>
    </location>
</feature>
<keyword evidence="3" id="KW-0238">DNA-binding</keyword>
<dbReference type="GO" id="GO:0003700">
    <property type="term" value="F:DNA-binding transcription factor activity"/>
    <property type="evidence" value="ECO:0007669"/>
    <property type="project" value="InterPro"/>
</dbReference>
<dbReference type="Gene3D" id="1.10.10.10">
    <property type="entry name" value="Winged helix-like DNA-binding domain superfamily/Winged helix DNA-binding domain"/>
    <property type="match status" value="1"/>
</dbReference>
<dbReference type="SUPFAM" id="SSF46785">
    <property type="entry name" value="Winged helix' DNA-binding domain"/>
    <property type="match status" value="1"/>
</dbReference>
<evidence type="ECO:0000313" key="3">
    <source>
        <dbReference type="EMBL" id="SEK86853.1"/>
    </source>
</evidence>
<dbReference type="InterPro" id="IPR036388">
    <property type="entry name" value="WH-like_DNA-bd_sf"/>
</dbReference>
<dbReference type="OrthoDB" id="3173926at2"/>
<dbReference type="Proteomes" id="UP000183015">
    <property type="component" value="Unassembled WGS sequence"/>
</dbReference>
<sequence>MDAPATPADADDPSPPDIGRALRSAGLRLAQLNRRIGVALGLRDVDMDCFELITRLGPMTPGGLARAASLHPATVTGILDRLERAGWVGRTRDPADRRLVRIQALPERYTEVFTLFAGMNDAVERICSGYRDDDLRLIADFLQRVAEAGRVAVAALAERPAAPRPAERPTDRPTASA</sequence>
<dbReference type="GO" id="GO:0006950">
    <property type="term" value="P:response to stress"/>
    <property type="evidence" value="ECO:0007669"/>
    <property type="project" value="TreeGrafter"/>
</dbReference>
<dbReference type="InterPro" id="IPR000835">
    <property type="entry name" value="HTH_MarR-typ"/>
</dbReference>
<dbReference type="EMBL" id="FOAZ01000004">
    <property type="protein sequence ID" value="SEK86853.1"/>
    <property type="molecule type" value="Genomic_DNA"/>
</dbReference>
<gene>
    <name evidence="3" type="ORF">SAMN05414137_10475</name>
</gene>
<dbReference type="InterPro" id="IPR039422">
    <property type="entry name" value="MarR/SlyA-like"/>
</dbReference>
<dbReference type="AlphaFoldDB" id="A0A1H7KIY4"/>
<dbReference type="RefSeq" id="WP_042441848.1">
    <property type="nucleotide sequence ID" value="NZ_BBPN01000001.1"/>
</dbReference>
<organism evidence="3 4">
    <name type="scientific">Streptacidiphilus jiangxiensis</name>
    <dbReference type="NCBI Taxonomy" id="235985"/>
    <lineage>
        <taxon>Bacteria</taxon>
        <taxon>Bacillati</taxon>
        <taxon>Actinomycetota</taxon>
        <taxon>Actinomycetes</taxon>
        <taxon>Kitasatosporales</taxon>
        <taxon>Streptomycetaceae</taxon>
        <taxon>Streptacidiphilus</taxon>
    </lineage>
</organism>
<accession>A0A1H7KIY4</accession>
<dbReference type="SMART" id="SM00347">
    <property type="entry name" value="HTH_MARR"/>
    <property type="match status" value="1"/>
</dbReference>
<keyword evidence="4" id="KW-1185">Reference proteome</keyword>
<dbReference type="eggNOG" id="COG1846">
    <property type="taxonomic scope" value="Bacteria"/>
</dbReference>
<evidence type="ECO:0000256" key="1">
    <source>
        <dbReference type="SAM" id="MobiDB-lite"/>
    </source>
</evidence>
<name>A0A1H7KIY4_STRJI</name>
<proteinExistence type="predicted"/>
<dbReference type="PROSITE" id="PS50995">
    <property type="entry name" value="HTH_MARR_2"/>
    <property type="match status" value="1"/>
</dbReference>
<dbReference type="Pfam" id="PF01047">
    <property type="entry name" value="MarR"/>
    <property type="match status" value="1"/>
</dbReference>
<dbReference type="PANTHER" id="PTHR33164:SF106">
    <property type="entry name" value="TRANSCRIPTIONAL REGULATORY PROTEIN"/>
    <property type="match status" value="1"/>
</dbReference>
<dbReference type="PRINTS" id="PR00598">
    <property type="entry name" value="HTHMARR"/>
</dbReference>
<evidence type="ECO:0000259" key="2">
    <source>
        <dbReference type="PROSITE" id="PS50995"/>
    </source>
</evidence>
<evidence type="ECO:0000313" key="4">
    <source>
        <dbReference type="Proteomes" id="UP000183015"/>
    </source>
</evidence>
<feature type="region of interest" description="Disordered" evidence="1">
    <location>
        <begin position="158"/>
        <end position="177"/>
    </location>
</feature>
<reference evidence="4" key="1">
    <citation type="submission" date="2016-10" db="EMBL/GenBank/DDBJ databases">
        <authorList>
            <person name="Varghese N."/>
        </authorList>
    </citation>
    <scope>NUCLEOTIDE SEQUENCE [LARGE SCALE GENOMIC DNA]</scope>
    <source>
        <strain evidence="4">DSM 45096 / BCRC 16803 / CGMCC 4.1857 / CIP 109030 / JCM 12277 / KCTC 19219 / NBRC 100920 / 33214</strain>
    </source>
</reference>
<dbReference type="STRING" id="235985.SAMN05414137_10475"/>
<dbReference type="GO" id="GO:0003677">
    <property type="term" value="F:DNA binding"/>
    <property type="evidence" value="ECO:0007669"/>
    <property type="project" value="UniProtKB-KW"/>
</dbReference>